<evidence type="ECO:0000256" key="1">
    <source>
        <dbReference type="SAM" id="Phobius"/>
    </source>
</evidence>
<dbReference type="AlphaFoldDB" id="A0A6P6RHP1"/>
<dbReference type="Pfam" id="PF17822">
    <property type="entry name" value="ARMH2"/>
    <property type="match status" value="1"/>
</dbReference>
<keyword evidence="1" id="KW-1133">Transmembrane helix</keyword>
<accession>A0A6P6RHP1</accession>
<dbReference type="KEGG" id="caua:113119594"/>
<dbReference type="OrthoDB" id="5971936at2759"/>
<dbReference type="PANTHER" id="PTHR37679">
    <property type="entry name" value="ARMADILLO-LIKE HELICAL DOMAIN-CONTAINING PROTEIN 2"/>
    <property type="match status" value="1"/>
</dbReference>
<keyword evidence="2" id="KW-1185">Reference proteome</keyword>
<sequence>MKTTFRFEKKLFAKCFETGRRMPRLLSSLYDSYIKPYFSSGLERPDRSHKNKILEAGRLIRNTLLPVAVRAGAARDIGILSYTGGYEHAAQAADNYMASMMELLKTPGLMDQHVIQLLEGLSAICYLHIANQNKAQALGLPDTLLEFVAPTSKLSFTSQRWSCYLLNILCCHNIPIICHLKDSEALQSNLEKLASLDWEKWPLNYAQELIRALGFQQSSMKDALHEEDELKGHTSTKSGHMLGKSLKSRCTKYEFISIVCIQFYICTLAVNMHINYRY</sequence>
<dbReference type="RefSeq" id="XP_026144966.1">
    <property type="nucleotide sequence ID" value="XM_026289181.1"/>
</dbReference>
<name>A0A6P6RHP1_CARAU</name>
<dbReference type="InterPro" id="IPR040268">
    <property type="entry name" value="ARMH2"/>
</dbReference>
<proteinExistence type="predicted"/>
<feature type="transmembrane region" description="Helical" evidence="1">
    <location>
        <begin position="253"/>
        <end position="274"/>
    </location>
</feature>
<organism evidence="2 3">
    <name type="scientific">Carassius auratus</name>
    <name type="common">Goldfish</name>
    <dbReference type="NCBI Taxonomy" id="7957"/>
    <lineage>
        <taxon>Eukaryota</taxon>
        <taxon>Metazoa</taxon>
        <taxon>Chordata</taxon>
        <taxon>Craniata</taxon>
        <taxon>Vertebrata</taxon>
        <taxon>Euteleostomi</taxon>
        <taxon>Actinopterygii</taxon>
        <taxon>Neopterygii</taxon>
        <taxon>Teleostei</taxon>
        <taxon>Ostariophysi</taxon>
        <taxon>Cypriniformes</taxon>
        <taxon>Cyprinidae</taxon>
        <taxon>Cyprininae</taxon>
        <taxon>Carassius</taxon>
    </lineage>
</organism>
<dbReference type="PANTHER" id="PTHR37679:SF1">
    <property type="entry name" value="ARMADILLO-LIKE HELICAL DOMAIN-CONTAINING PROTEIN 2"/>
    <property type="match status" value="1"/>
</dbReference>
<keyword evidence="1" id="KW-0472">Membrane</keyword>
<evidence type="ECO:0000313" key="3">
    <source>
        <dbReference type="RefSeq" id="XP_026144966.1"/>
    </source>
</evidence>
<gene>
    <name evidence="3" type="primary">LOC113119594</name>
</gene>
<evidence type="ECO:0000313" key="2">
    <source>
        <dbReference type="Proteomes" id="UP000515129"/>
    </source>
</evidence>
<keyword evidence="1" id="KW-0812">Transmembrane</keyword>
<dbReference type="Proteomes" id="UP000515129">
    <property type="component" value="Chromosome 19"/>
</dbReference>
<reference evidence="3" key="1">
    <citation type="submission" date="2025-08" db="UniProtKB">
        <authorList>
            <consortium name="RefSeq"/>
        </authorList>
    </citation>
    <scope>IDENTIFICATION</scope>
    <source>
        <strain evidence="3">Wakin</strain>
        <tissue evidence="3">Muscle</tissue>
    </source>
</reference>
<protein>
    <submittedName>
        <fullName evidence="3">Armadillo-like helical domain-containing protein 2</fullName>
    </submittedName>
</protein>